<proteinExistence type="predicted"/>
<dbReference type="Proteomes" id="UP001211872">
    <property type="component" value="Chromosome"/>
</dbReference>
<dbReference type="EMBL" id="CP115396">
    <property type="protein sequence ID" value="WBO85987.1"/>
    <property type="molecule type" value="Genomic_DNA"/>
</dbReference>
<evidence type="ECO:0000313" key="1">
    <source>
        <dbReference type="EMBL" id="WBO85987.1"/>
    </source>
</evidence>
<reference evidence="1 2" key="1">
    <citation type="journal article" date="2011" name="Int. J. Syst. Evol. Microbiol.">
        <title>Hymenobacter yonginensis sp. nov., isolated from a mesotrophic artificial lake.</title>
        <authorList>
            <person name="Joung Y."/>
            <person name="Cho S.H."/>
            <person name="Kim H."/>
            <person name="Kim S.B."/>
            <person name="Joh K."/>
        </authorList>
    </citation>
    <scope>NUCLEOTIDE SEQUENCE [LARGE SCALE GENOMIC DNA]</scope>
    <source>
        <strain evidence="1 2">KCTC 22745</strain>
    </source>
</reference>
<gene>
    <name evidence="1" type="ORF">O9Z63_06970</name>
</gene>
<sequence>MHLLHLLSQLDALRAGLHTPAPNERWLADLEHTLSDTLGGLETYRLVVASPTQLQEYFFLLDAFAHPATGQPLTQRRQQACQALLLLESMAPEREKTWGDSHACCWLMPAAAAGGETSAATAAGS</sequence>
<name>A0ABY7PTQ8_9BACT</name>
<organism evidence="1 2">
    <name type="scientific">Hymenobacter yonginensis</name>
    <dbReference type="NCBI Taxonomy" id="748197"/>
    <lineage>
        <taxon>Bacteria</taxon>
        <taxon>Pseudomonadati</taxon>
        <taxon>Bacteroidota</taxon>
        <taxon>Cytophagia</taxon>
        <taxon>Cytophagales</taxon>
        <taxon>Hymenobacteraceae</taxon>
        <taxon>Hymenobacter</taxon>
    </lineage>
</organism>
<dbReference type="RefSeq" id="WP_270128588.1">
    <property type="nucleotide sequence ID" value="NZ_CP115396.1"/>
</dbReference>
<protein>
    <submittedName>
        <fullName evidence="1">Uncharacterized protein</fullName>
    </submittedName>
</protein>
<accession>A0ABY7PTQ8</accession>
<keyword evidence="2" id="KW-1185">Reference proteome</keyword>
<evidence type="ECO:0000313" key="2">
    <source>
        <dbReference type="Proteomes" id="UP001211872"/>
    </source>
</evidence>